<organism evidence="4 5">
    <name type="scientific">Niastella caeni</name>
    <dbReference type="NCBI Taxonomy" id="2569763"/>
    <lineage>
        <taxon>Bacteria</taxon>
        <taxon>Pseudomonadati</taxon>
        <taxon>Bacteroidota</taxon>
        <taxon>Chitinophagia</taxon>
        <taxon>Chitinophagales</taxon>
        <taxon>Chitinophagaceae</taxon>
        <taxon>Niastella</taxon>
    </lineage>
</organism>
<feature type="signal peptide" evidence="2">
    <location>
        <begin position="1"/>
        <end position="17"/>
    </location>
</feature>
<reference evidence="4 5" key="1">
    <citation type="submission" date="2019-04" db="EMBL/GenBank/DDBJ databases">
        <title>Niastella caeni sp. nov., isolated from activated sludge.</title>
        <authorList>
            <person name="Sheng M."/>
        </authorList>
    </citation>
    <scope>NUCLEOTIDE SEQUENCE [LARGE SCALE GENOMIC DNA]</scope>
    <source>
        <strain evidence="4 5">HX-2-15</strain>
    </source>
</reference>
<dbReference type="SUPFAM" id="SSF56925">
    <property type="entry name" value="OMPA-like"/>
    <property type="match status" value="1"/>
</dbReference>
<dbReference type="InterPro" id="IPR027385">
    <property type="entry name" value="Beta-barrel_OMP"/>
</dbReference>
<protein>
    <submittedName>
        <fullName evidence="4">Porin family protein</fullName>
    </submittedName>
</protein>
<dbReference type="InterPro" id="IPR011250">
    <property type="entry name" value="OMP/PagP_B-barrel"/>
</dbReference>
<dbReference type="OrthoDB" id="654178at2"/>
<gene>
    <name evidence="4" type="ORF">FAM09_17875</name>
</gene>
<keyword evidence="1 2" id="KW-0732">Signal</keyword>
<evidence type="ECO:0000313" key="4">
    <source>
        <dbReference type="EMBL" id="THU36835.1"/>
    </source>
</evidence>
<name>A0A4S8HNL4_9BACT</name>
<comment type="caution">
    <text evidence="4">The sequence shown here is derived from an EMBL/GenBank/DDBJ whole genome shotgun (WGS) entry which is preliminary data.</text>
</comment>
<sequence>MRKIIMLLCCLPLATVAQNFHFSARLGIANYQGDLQAKRITFKQAKFLGSLGAQYDLSEHFTARTYFTLSSLQADDKKGTAAMKMRNLNFQTKLFEWELGVQYNILSLNNSWFTPYVFAGVGLYHFKPFTRTEDGTKTFLKPLSTEGQGIVAGKKEYSLTQFNIPLGIGATYAISEDIRVGLELGYRKLFTDYLDDVSSDYVDQAVLLNAKGQTAVDLAYRGDEVGAGAYPATKTARGGANEKDGYYYMALTVTVRSFIDQYKRIAGLPSYHRDKKVGCPATRF</sequence>
<evidence type="ECO:0000313" key="5">
    <source>
        <dbReference type="Proteomes" id="UP000306918"/>
    </source>
</evidence>
<evidence type="ECO:0000259" key="3">
    <source>
        <dbReference type="Pfam" id="PF13505"/>
    </source>
</evidence>
<dbReference type="Proteomes" id="UP000306918">
    <property type="component" value="Unassembled WGS sequence"/>
</dbReference>
<feature type="domain" description="Outer membrane protein beta-barrel" evidence="3">
    <location>
        <begin position="7"/>
        <end position="197"/>
    </location>
</feature>
<accession>A0A4S8HNL4</accession>
<proteinExistence type="predicted"/>
<keyword evidence="5" id="KW-1185">Reference proteome</keyword>
<evidence type="ECO:0000256" key="1">
    <source>
        <dbReference type="ARBA" id="ARBA00022729"/>
    </source>
</evidence>
<dbReference type="AlphaFoldDB" id="A0A4S8HNL4"/>
<dbReference type="Gene3D" id="2.40.160.20">
    <property type="match status" value="1"/>
</dbReference>
<feature type="chain" id="PRO_5020719010" evidence="2">
    <location>
        <begin position="18"/>
        <end position="284"/>
    </location>
</feature>
<dbReference type="EMBL" id="STFF01000005">
    <property type="protein sequence ID" value="THU36835.1"/>
    <property type="molecule type" value="Genomic_DNA"/>
</dbReference>
<dbReference type="RefSeq" id="WP_136578511.1">
    <property type="nucleotide sequence ID" value="NZ_STFF01000005.1"/>
</dbReference>
<dbReference type="Pfam" id="PF13505">
    <property type="entry name" value="OMP_b-brl"/>
    <property type="match status" value="1"/>
</dbReference>
<evidence type="ECO:0000256" key="2">
    <source>
        <dbReference type="SAM" id="SignalP"/>
    </source>
</evidence>